<keyword evidence="2" id="KW-1185">Reference proteome</keyword>
<sequence>MKGSPTPRTYWLDLKNTHRTPDLQYQLQKPHILPWIAQRGNVSTNPLAIIARNHSRCQPVLITSIFTAVTRKSKHNCLDSETGQSLEFRVTAQTEWQECALPKRPTFASKALPKGPSYRPVGNEGVEIQPVEYFEGLKIHHQSPVEIAFLNIVSGTTPRKPP</sequence>
<dbReference type="EMBL" id="JAAMPI010001583">
    <property type="protein sequence ID" value="KAF4624679.1"/>
    <property type="molecule type" value="Genomic_DNA"/>
</dbReference>
<protein>
    <submittedName>
        <fullName evidence="1">Uncharacterized protein</fullName>
    </submittedName>
</protein>
<accession>A0A8H4R6T4</accession>
<name>A0A8H4R6T4_9HELO</name>
<comment type="caution">
    <text evidence="1">The sequence shown here is derived from an EMBL/GenBank/DDBJ whole genome shotgun (WGS) entry which is preliminary data.</text>
</comment>
<proteinExistence type="predicted"/>
<gene>
    <name evidence="1" type="ORF">G7Y89_g13493</name>
</gene>
<organism evidence="1 2">
    <name type="scientific">Cudoniella acicularis</name>
    <dbReference type="NCBI Taxonomy" id="354080"/>
    <lineage>
        <taxon>Eukaryota</taxon>
        <taxon>Fungi</taxon>
        <taxon>Dikarya</taxon>
        <taxon>Ascomycota</taxon>
        <taxon>Pezizomycotina</taxon>
        <taxon>Leotiomycetes</taxon>
        <taxon>Helotiales</taxon>
        <taxon>Tricladiaceae</taxon>
        <taxon>Cudoniella</taxon>
    </lineage>
</organism>
<dbReference type="Proteomes" id="UP000566819">
    <property type="component" value="Unassembled WGS sequence"/>
</dbReference>
<evidence type="ECO:0000313" key="1">
    <source>
        <dbReference type="EMBL" id="KAF4624679.1"/>
    </source>
</evidence>
<reference evidence="1 2" key="1">
    <citation type="submission" date="2020-03" db="EMBL/GenBank/DDBJ databases">
        <title>Draft Genome Sequence of Cudoniella acicularis.</title>
        <authorList>
            <person name="Buettner E."/>
            <person name="Kellner H."/>
        </authorList>
    </citation>
    <scope>NUCLEOTIDE SEQUENCE [LARGE SCALE GENOMIC DNA]</scope>
    <source>
        <strain evidence="1 2">DSM 108380</strain>
    </source>
</reference>
<dbReference type="AlphaFoldDB" id="A0A8H4R6T4"/>
<evidence type="ECO:0000313" key="2">
    <source>
        <dbReference type="Proteomes" id="UP000566819"/>
    </source>
</evidence>